<dbReference type="GO" id="GO:0003712">
    <property type="term" value="F:transcription coregulator activity"/>
    <property type="evidence" value="ECO:0007669"/>
    <property type="project" value="InterPro"/>
</dbReference>
<keyword evidence="8" id="KW-1185">Reference proteome</keyword>
<evidence type="ECO:0008006" key="9">
    <source>
        <dbReference type="Google" id="ProtNLM"/>
    </source>
</evidence>
<evidence type="ECO:0000256" key="5">
    <source>
        <dbReference type="ARBA" id="ARBA00023242"/>
    </source>
</evidence>
<dbReference type="InterPro" id="IPR009332">
    <property type="entry name" value="Med22"/>
</dbReference>
<evidence type="ECO:0000256" key="4">
    <source>
        <dbReference type="ARBA" id="ARBA00023163"/>
    </source>
</evidence>
<evidence type="ECO:0000313" key="7">
    <source>
        <dbReference type="EMBL" id="KAF2277941.1"/>
    </source>
</evidence>
<dbReference type="GO" id="GO:0006357">
    <property type="term" value="P:regulation of transcription by RNA polymerase II"/>
    <property type="evidence" value="ECO:0007669"/>
    <property type="project" value="InterPro"/>
</dbReference>
<evidence type="ECO:0000256" key="1">
    <source>
        <dbReference type="ARBA" id="ARBA00004123"/>
    </source>
</evidence>
<feature type="region of interest" description="Disordered" evidence="6">
    <location>
        <begin position="112"/>
        <end position="131"/>
    </location>
</feature>
<dbReference type="Pfam" id="PF06179">
    <property type="entry name" value="Med22"/>
    <property type="match status" value="1"/>
</dbReference>
<name>A0A6A6JMW5_WESOR</name>
<dbReference type="Proteomes" id="UP000800097">
    <property type="component" value="Unassembled WGS sequence"/>
</dbReference>
<dbReference type="RefSeq" id="XP_033655480.1">
    <property type="nucleotide sequence ID" value="XM_033800797.1"/>
</dbReference>
<evidence type="ECO:0000313" key="8">
    <source>
        <dbReference type="Proteomes" id="UP000800097"/>
    </source>
</evidence>
<organism evidence="7 8">
    <name type="scientific">Westerdykella ornata</name>
    <dbReference type="NCBI Taxonomy" id="318751"/>
    <lineage>
        <taxon>Eukaryota</taxon>
        <taxon>Fungi</taxon>
        <taxon>Dikarya</taxon>
        <taxon>Ascomycota</taxon>
        <taxon>Pezizomycotina</taxon>
        <taxon>Dothideomycetes</taxon>
        <taxon>Pleosporomycetidae</taxon>
        <taxon>Pleosporales</taxon>
        <taxon>Sporormiaceae</taxon>
        <taxon>Westerdykella</taxon>
    </lineage>
</organism>
<dbReference type="GeneID" id="54553972"/>
<protein>
    <recommendedName>
        <fullName evidence="9">Mediator of RNA polymerase II transcription subunit 22</fullName>
    </recommendedName>
</protein>
<reference evidence="7" key="1">
    <citation type="journal article" date="2020" name="Stud. Mycol.">
        <title>101 Dothideomycetes genomes: a test case for predicting lifestyles and emergence of pathogens.</title>
        <authorList>
            <person name="Haridas S."/>
            <person name="Albert R."/>
            <person name="Binder M."/>
            <person name="Bloem J."/>
            <person name="Labutti K."/>
            <person name="Salamov A."/>
            <person name="Andreopoulos B."/>
            <person name="Baker S."/>
            <person name="Barry K."/>
            <person name="Bills G."/>
            <person name="Bluhm B."/>
            <person name="Cannon C."/>
            <person name="Castanera R."/>
            <person name="Culley D."/>
            <person name="Daum C."/>
            <person name="Ezra D."/>
            <person name="Gonzalez J."/>
            <person name="Henrissat B."/>
            <person name="Kuo A."/>
            <person name="Liang C."/>
            <person name="Lipzen A."/>
            <person name="Lutzoni F."/>
            <person name="Magnuson J."/>
            <person name="Mondo S."/>
            <person name="Nolan M."/>
            <person name="Ohm R."/>
            <person name="Pangilinan J."/>
            <person name="Park H.-J."/>
            <person name="Ramirez L."/>
            <person name="Alfaro M."/>
            <person name="Sun H."/>
            <person name="Tritt A."/>
            <person name="Yoshinaga Y."/>
            <person name="Zwiers L.-H."/>
            <person name="Turgeon B."/>
            <person name="Goodwin S."/>
            <person name="Spatafora J."/>
            <person name="Crous P."/>
            <person name="Grigoriev I."/>
        </authorList>
    </citation>
    <scope>NUCLEOTIDE SEQUENCE</scope>
    <source>
        <strain evidence="7">CBS 379.55</strain>
    </source>
</reference>
<sequence length="131" mass="14205">MDPSKRNAAALHQRIDELCDALVSQYSSIFAAAAKRPDKSAGEIAMNELRIREESGALIRSSQEMATLVRDLQELWLFGGLDTVANPADEEARRERVRSVAAQIEGLVKRGFGAEGRDEGTVDATEGESAS</sequence>
<evidence type="ECO:0000256" key="2">
    <source>
        <dbReference type="ARBA" id="ARBA00005942"/>
    </source>
</evidence>
<accession>A0A6A6JMW5</accession>
<dbReference type="EMBL" id="ML986489">
    <property type="protein sequence ID" value="KAF2277941.1"/>
    <property type="molecule type" value="Genomic_DNA"/>
</dbReference>
<evidence type="ECO:0000256" key="3">
    <source>
        <dbReference type="ARBA" id="ARBA00023015"/>
    </source>
</evidence>
<keyword evidence="3" id="KW-0805">Transcription regulation</keyword>
<dbReference type="OrthoDB" id="203279at2759"/>
<dbReference type="AlphaFoldDB" id="A0A6A6JMW5"/>
<comment type="similarity">
    <text evidence="2">Belongs to the Mediator complex subunit 22 family.</text>
</comment>
<proteinExistence type="inferred from homology"/>
<keyword evidence="4" id="KW-0804">Transcription</keyword>
<comment type="subcellular location">
    <subcellularLocation>
        <location evidence="1">Nucleus</location>
    </subcellularLocation>
</comment>
<keyword evidence="5" id="KW-0539">Nucleus</keyword>
<evidence type="ECO:0000256" key="6">
    <source>
        <dbReference type="SAM" id="MobiDB-lite"/>
    </source>
</evidence>
<gene>
    <name evidence="7" type="ORF">EI97DRAFT_457178</name>
</gene>
<dbReference type="GO" id="GO:0016592">
    <property type="term" value="C:mediator complex"/>
    <property type="evidence" value="ECO:0007669"/>
    <property type="project" value="InterPro"/>
</dbReference>